<evidence type="ECO:0000256" key="1">
    <source>
        <dbReference type="ARBA" id="ARBA00004155"/>
    </source>
</evidence>
<dbReference type="GeneID" id="40323475"/>
<feature type="compositionally biased region" description="Polar residues" evidence="11">
    <location>
        <begin position="380"/>
        <end position="390"/>
    </location>
</feature>
<evidence type="ECO:0000256" key="5">
    <source>
        <dbReference type="ARBA" id="ARBA00022737"/>
    </source>
</evidence>
<feature type="transmembrane region" description="Helical" evidence="12">
    <location>
        <begin position="285"/>
        <end position="304"/>
    </location>
</feature>
<keyword evidence="4 12" id="KW-0812">Transmembrane</keyword>
<comment type="similarity">
    <text evidence="2">Belongs to the cystinosin family.</text>
</comment>
<dbReference type="GO" id="GO:0015184">
    <property type="term" value="F:L-cystine transmembrane transporter activity"/>
    <property type="evidence" value="ECO:0007669"/>
    <property type="project" value="TreeGrafter"/>
</dbReference>
<gene>
    <name evidence="13" type="ORF">Tco025E_09864</name>
</gene>
<dbReference type="Pfam" id="PF04193">
    <property type="entry name" value="PQ-loop"/>
    <property type="match status" value="2"/>
</dbReference>
<keyword evidence="8 12" id="KW-0472">Membrane</keyword>
<comment type="caution">
    <text evidence="13">The sequence shown here is derived from an EMBL/GenBank/DDBJ whole genome shotgun (WGS) entry which is preliminary data.</text>
</comment>
<feature type="region of interest" description="Disordered" evidence="11">
    <location>
        <begin position="1"/>
        <end position="61"/>
    </location>
</feature>
<evidence type="ECO:0000256" key="8">
    <source>
        <dbReference type="ARBA" id="ARBA00023136"/>
    </source>
</evidence>
<sequence>MDQRSPGSPLQGVTHVPVEPLSDPPQLNEKGGDALDVGGGDNGDDAHHRTSEVGDDEHQRFADPSGIRVGKYNIPPRVVAPVCVVAIVGVAVLLTFTTPVVNADPRPWDHISAWIGWVYFLAWGVSFLPQLYFNMRRWSVVGQSFEFVFLNAVGFTCYSTYTLCFYSNDAVKEMYKHRYNGSTNTVALNDVVFAVYALVCCLLNCLQIVFMDRGGQKLSRFAIALIGVIIFVVVLWTCLIAGGVRHSAVFNYLDLLYGLSLIKLGISIVKYLPQLYLNYKRKCTIGWNIWNILLDFTGGVLSILQQVIDSAVTNDWVGMTGNPVKFALGSVSILYDIVFILQHFVLYADNNKKFAEPVHERTQEAGTPGGGDRDERSNGLGKSNDTTRAF</sequence>
<feature type="transmembrane region" description="Helical" evidence="12">
    <location>
        <begin position="186"/>
        <end position="209"/>
    </location>
</feature>
<dbReference type="AlphaFoldDB" id="A0A3R7JRY5"/>
<evidence type="ECO:0000256" key="7">
    <source>
        <dbReference type="ARBA" id="ARBA00022989"/>
    </source>
</evidence>
<evidence type="ECO:0000256" key="6">
    <source>
        <dbReference type="ARBA" id="ARBA00022847"/>
    </source>
</evidence>
<dbReference type="OrthoDB" id="75720at2759"/>
<evidence type="ECO:0000313" key="13">
    <source>
        <dbReference type="EMBL" id="RNE95925.1"/>
    </source>
</evidence>
<evidence type="ECO:0000256" key="4">
    <source>
        <dbReference type="ARBA" id="ARBA00022692"/>
    </source>
</evidence>
<dbReference type="GO" id="GO:0005765">
    <property type="term" value="C:lysosomal membrane"/>
    <property type="evidence" value="ECO:0007669"/>
    <property type="project" value="UniProtKB-SubCell"/>
</dbReference>
<evidence type="ECO:0000256" key="2">
    <source>
        <dbReference type="ARBA" id="ARBA00006855"/>
    </source>
</evidence>
<feature type="transmembrane region" description="Helical" evidence="12">
    <location>
        <begin position="145"/>
        <end position="166"/>
    </location>
</feature>
<protein>
    <submittedName>
        <fullName evidence="13">Cystinosin</fullName>
    </submittedName>
</protein>
<accession>A0A3R7JRY5</accession>
<organism evidence="13 14">
    <name type="scientific">Trypanosoma conorhini</name>
    <dbReference type="NCBI Taxonomy" id="83891"/>
    <lineage>
        <taxon>Eukaryota</taxon>
        <taxon>Discoba</taxon>
        <taxon>Euglenozoa</taxon>
        <taxon>Kinetoplastea</taxon>
        <taxon>Metakinetoplastina</taxon>
        <taxon>Trypanosomatida</taxon>
        <taxon>Trypanosomatidae</taxon>
        <taxon>Trypanosoma</taxon>
    </lineage>
</organism>
<dbReference type="Gene3D" id="1.20.1280.290">
    <property type="match status" value="1"/>
</dbReference>
<dbReference type="GO" id="GO:0015293">
    <property type="term" value="F:symporter activity"/>
    <property type="evidence" value="ECO:0007669"/>
    <property type="project" value="UniProtKB-KW"/>
</dbReference>
<dbReference type="PANTHER" id="PTHR13131">
    <property type="entry name" value="CYSTINOSIN"/>
    <property type="match status" value="1"/>
</dbReference>
<keyword evidence="14" id="KW-1185">Reference proteome</keyword>
<dbReference type="SMART" id="SM00679">
    <property type="entry name" value="CTNS"/>
    <property type="match status" value="2"/>
</dbReference>
<keyword evidence="7 12" id="KW-1133">Transmembrane helix</keyword>
<keyword evidence="3" id="KW-0813">Transport</keyword>
<feature type="transmembrane region" description="Helical" evidence="12">
    <location>
        <begin position="78"/>
        <end position="101"/>
    </location>
</feature>
<feature type="transmembrane region" description="Helical" evidence="12">
    <location>
        <begin position="221"/>
        <end position="243"/>
    </location>
</feature>
<keyword evidence="5" id="KW-0677">Repeat</keyword>
<evidence type="ECO:0000313" key="14">
    <source>
        <dbReference type="Proteomes" id="UP000284403"/>
    </source>
</evidence>
<dbReference type="InterPro" id="IPR006603">
    <property type="entry name" value="PQ-loop_rpt"/>
</dbReference>
<evidence type="ECO:0000256" key="12">
    <source>
        <dbReference type="SAM" id="Phobius"/>
    </source>
</evidence>
<name>A0A3R7JRY5_9TRYP</name>
<dbReference type="RefSeq" id="XP_029223200.1">
    <property type="nucleotide sequence ID" value="XM_029376667.1"/>
</dbReference>
<dbReference type="FunFam" id="1.20.1280.290:FF:000016">
    <property type="entry name" value="Cystinosin homolog"/>
    <property type="match status" value="1"/>
</dbReference>
<evidence type="ECO:0000256" key="10">
    <source>
        <dbReference type="ARBA" id="ARBA00048473"/>
    </source>
</evidence>
<evidence type="ECO:0000256" key="9">
    <source>
        <dbReference type="ARBA" id="ARBA00023228"/>
    </source>
</evidence>
<evidence type="ECO:0000256" key="3">
    <source>
        <dbReference type="ARBA" id="ARBA00022448"/>
    </source>
</evidence>
<proteinExistence type="inferred from homology"/>
<feature type="compositionally biased region" description="Basic and acidic residues" evidence="11">
    <location>
        <begin position="44"/>
        <end position="61"/>
    </location>
</feature>
<feature type="transmembrane region" description="Helical" evidence="12">
    <location>
        <begin position="324"/>
        <end position="346"/>
    </location>
</feature>
<keyword evidence="9" id="KW-0458">Lysosome</keyword>
<feature type="region of interest" description="Disordered" evidence="11">
    <location>
        <begin position="359"/>
        <end position="390"/>
    </location>
</feature>
<dbReference type="NCBIfam" id="TIGR00951">
    <property type="entry name" value="2A43"/>
    <property type="match status" value="1"/>
</dbReference>
<dbReference type="InterPro" id="IPR005282">
    <property type="entry name" value="LC_transporter"/>
</dbReference>
<dbReference type="Proteomes" id="UP000284403">
    <property type="component" value="Unassembled WGS sequence"/>
</dbReference>
<feature type="transmembrane region" description="Helical" evidence="12">
    <location>
        <begin position="255"/>
        <end position="273"/>
    </location>
</feature>
<comment type="catalytic activity">
    <reaction evidence="10">
        <text>L-cystine(out) + H(+)(out) = L-cystine(in) + H(+)(in)</text>
        <dbReference type="Rhea" id="RHEA:66172"/>
        <dbReference type="ChEBI" id="CHEBI:15378"/>
        <dbReference type="ChEBI" id="CHEBI:35491"/>
    </reaction>
    <physiologicalReaction direction="left-to-right" evidence="10">
        <dbReference type="Rhea" id="RHEA:66173"/>
    </physiologicalReaction>
</comment>
<feature type="transmembrane region" description="Helical" evidence="12">
    <location>
        <begin position="113"/>
        <end position="133"/>
    </location>
</feature>
<reference evidence="13 14" key="1">
    <citation type="journal article" date="2018" name="BMC Genomics">
        <title>Genomic comparison of Trypanosoma conorhini and Trypanosoma rangeli to Trypanosoma cruzi strains of high and low virulence.</title>
        <authorList>
            <person name="Bradwell K.R."/>
            <person name="Koparde V.N."/>
            <person name="Matveyev A.V."/>
            <person name="Serrano M.G."/>
            <person name="Alves J.M."/>
            <person name="Parikh H."/>
            <person name="Huang B."/>
            <person name="Lee V."/>
            <person name="Espinosa-Alvarez O."/>
            <person name="Ortiz P.A."/>
            <person name="Costa-Martins A.G."/>
            <person name="Teixeira M.M."/>
            <person name="Buck G.A."/>
        </authorList>
    </citation>
    <scope>NUCLEOTIDE SEQUENCE [LARGE SCALE GENOMIC DNA]</scope>
    <source>
        <strain evidence="13 14">025E</strain>
    </source>
</reference>
<keyword evidence="6" id="KW-0769">Symport</keyword>
<dbReference type="PANTHER" id="PTHR13131:SF5">
    <property type="entry name" value="CYSTINOSIN"/>
    <property type="match status" value="1"/>
</dbReference>
<dbReference type="EMBL" id="MKKU01001347">
    <property type="protein sequence ID" value="RNE95925.1"/>
    <property type="molecule type" value="Genomic_DNA"/>
</dbReference>
<comment type="subcellular location">
    <subcellularLocation>
        <location evidence="1">Lysosome membrane</location>
        <topology evidence="1">Multi-pass membrane protein</topology>
    </subcellularLocation>
</comment>
<evidence type="ECO:0000256" key="11">
    <source>
        <dbReference type="SAM" id="MobiDB-lite"/>
    </source>
</evidence>